<reference evidence="1 2" key="1">
    <citation type="submission" date="2019-03" db="EMBL/GenBank/DDBJ databases">
        <title>Genomic Encyclopedia of Type Strains, Phase IV (KMG-IV): sequencing the most valuable type-strain genomes for metagenomic binning, comparative biology and taxonomic classification.</title>
        <authorList>
            <person name="Goeker M."/>
        </authorList>
    </citation>
    <scope>NUCLEOTIDE SEQUENCE [LARGE SCALE GENOMIC DNA]</scope>
    <source>
        <strain evidence="1 2">DSM 654</strain>
    </source>
</reference>
<gene>
    <name evidence="1" type="ORF">EV671_1004120</name>
</gene>
<dbReference type="AlphaFoldDB" id="A0A4R3VAT4"/>
<evidence type="ECO:0000313" key="2">
    <source>
        <dbReference type="Proteomes" id="UP000295110"/>
    </source>
</evidence>
<dbReference type="RefSeq" id="WP_207911094.1">
    <property type="nucleotide sequence ID" value="NZ_CBCSGL010000001.1"/>
</dbReference>
<accession>A0A4R3VAT4</accession>
<sequence length="193" mass="20912">MHGPGAIRDGAAAVGAALQRLRQPGGQPRGRAGLRADIDTRLGLQLNYNPSAQFELVAQAILKTQGAHAVDADALEWAYLNYRPAADWVLRLGRVNVDAFLMADYRNVGYGFTMARPQVELYALLPTTLDGFDIARSWPSGDAQWRAKLMVGGTRIGDLSEARASSLRSVAGAMISREEGGLLLRASFFRGRI</sequence>
<proteinExistence type="predicted"/>
<evidence type="ECO:0000313" key="1">
    <source>
        <dbReference type="EMBL" id="TCV02347.1"/>
    </source>
</evidence>
<keyword evidence="2" id="KW-1185">Reference proteome</keyword>
<name>A0A4R3VAT4_ROSSA</name>
<organism evidence="1 2">
    <name type="scientific">Roseateles saccharophilus</name>
    <name type="common">Pseudomonas saccharophila</name>
    <dbReference type="NCBI Taxonomy" id="304"/>
    <lineage>
        <taxon>Bacteria</taxon>
        <taxon>Pseudomonadati</taxon>
        <taxon>Pseudomonadota</taxon>
        <taxon>Betaproteobacteria</taxon>
        <taxon>Burkholderiales</taxon>
        <taxon>Sphaerotilaceae</taxon>
        <taxon>Roseateles</taxon>
    </lineage>
</organism>
<comment type="caution">
    <text evidence="1">The sequence shown here is derived from an EMBL/GenBank/DDBJ whole genome shotgun (WGS) entry which is preliminary data.</text>
</comment>
<dbReference type="Proteomes" id="UP000295110">
    <property type="component" value="Unassembled WGS sequence"/>
</dbReference>
<protein>
    <submittedName>
        <fullName evidence="1">Uncharacterized protein</fullName>
    </submittedName>
</protein>
<dbReference type="EMBL" id="SMBU01000004">
    <property type="protein sequence ID" value="TCV02347.1"/>
    <property type="molecule type" value="Genomic_DNA"/>
</dbReference>
<dbReference type="SUPFAM" id="SSF56935">
    <property type="entry name" value="Porins"/>
    <property type="match status" value="1"/>
</dbReference>